<evidence type="ECO:0000256" key="5">
    <source>
        <dbReference type="ARBA" id="ARBA00013198"/>
    </source>
</evidence>
<evidence type="ECO:0000256" key="6">
    <source>
        <dbReference type="ARBA" id="ARBA00020337"/>
    </source>
</evidence>
<protein>
    <recommendedName>
        <fullName evidence="6 7">6-phosphogluconolactonase</fullName>
        <shortName evidence="7">6PGL</shortName>
        <ecNumber evidence="5 7">3.1.1.31</ecNumber>
    </recommendedName>
</protein>
<comment type="pathway">
    <text evidence="3 7">Carbohydrate degradation; pentose phosphate pathway; D-ribulose 5-phosphate from D-glucose 6-phosphate (oxidative stage): step 2/3.</text>
</comment>
<dbReference type="InterPro" id="IPR006148">
    <property type="entry name" value="Glc/Gal-6P_isomerase"/>
</dbReference>
<feature type="domain" description="Glucosamine/galactosamine-6-phosphate isomerase" evidence="8">
    <location>
        <begin position="10"/>
        <end position="235"/>
    </location>
</feature>
<dbReference type="GO" id="GO:0005975">
    <property type="term" value="P:carbohydrate metabolic process"/>
    <property type="evidence" value="ECO:0007669"/>
    <property type="project" value="UniProtKB-UniRule"/>
</dbReference>
<comment type="similarity">
    <text evidence="4 7">Belongs to the glucosamine/galactosamine-6-phosphate isomerase family. 6-phosphogluconolactonase subfamily.</text>
</comment>
<sequence length="246" mass="26516">MSVNVVPVSDLDALVARAASDVIDVVTRAQAGAGLYDDGVARIVLTGGGAGIGLLSRLRELDWAAQQQPDFPALRIDWSRVHIFFGDERAVPVDHPDSNEGQARAALLDHVAVTDDFVHSYQLGELSLAESAKWYSQEIETWAPQGFDLHLLGMGGEGHINSLFPHTSAVNENEALVVPVTDSPKPPAERVSLTMPAIRQADAVWLLVAGAEKAEAARHVIEGADYREWPAAGAIGRRDTRLYLAK</sequence>
<organism evidence="9 10">
    <name type="scientific">Corynebacterium hindlerae</name>
    <dbReference type="NCBI Taxonomy" id="699041"/>
    <lineage>
        <taxon>Bacteria</taxon>
        <taxon>Bacillati</taxon>
        <taxon>Actinomycetota</taxon>
        <taxon>Actinomycetes</taxon>
        <taxon>Mycobacteriales</taxon>
        <taxon>Corynebacteriaceae</taxon>
        <taxon>Corynebacterium</taxon>
    </lineage>
</organism>
<keyword evidence="10" id="KW-1185">Reference proteome</keyword>
<dbReference type="InterPro" id="IPR039104">
    <property type="entry name" value="6PGL"/>
</dbReference>
<evidence type="ECO:0000256" key="3">
    <source>
        <dbReference type="ARBA" id="ARBA00004961"/>
    </source>
</evidence>
<dbReference type="InterPro" id="IPR005900">
    <property type="entry name" value="6-phosphogluconolactonase_DevB"/>
</dbReference>
<dbReference type="PANTHER" id="PTHR11054">
    <property type="entry name" value="6-PHOSPHOGLUCONOLACTONASE"/>
    <property type="match status" value="1"/>
</dbReference>
<dbReference type="RefSeq" id="WP_182386185.1">
    <property type="nucleotide sequence ID" value="NZ_CP059833.1"/>
</dbReference>
<evidence type="ECO:0000256" key="1">
    <source>
        <dbReference type="ARBA" id="ARBA00000832"/>
    </source>
</evidence>
<dbReference type="AlphaFoldDB" id="A0A7G5FFH2"/>
<dbReference type="UniPathway" id="UPA00115">
    <property type="reaction ID" value="UER00409"/>
</dbReference>
<dbReference type="SUPFAM" id="SSF100950">
    <property type="entry name" value="NagB/RpiA/CoA transferase-like"/>
    <property type="match status" value="1"/>
</dbReference>
<dbReference type="EC" id="3.1.1.31" evidence="5 7"/>
<evidence type="ECO:0000256" key="4">
    <source>
        <dbReference type="ARBA" id="ARBA00010662"/>
    </source>
</evidence>
<dbReference type="GO" id="GO:0006098">
    <property type="term" value="P:pentose-phosphate shunt"/>
    <property type="evidence" value="ECO:0007669"/>
    <property type="project" value="UniProtKB-UniPathway"/>
</dbReference>
<dbReference type="CDD" id="cd01400">
    <property type="entry name" value="6PGL"/>
    <property type="match status" value="1"/>
</dbReference>
<evidence type="ECO:0000256" key="7">
    <source>
        <dbReference type="RuleBase" id="RU365095"/>
    </source>
</evidence>
<comment type="function">
    <text evidence="2 7">Hydrolysis of 6-phosphogluconolactone to 6-phosphogluconate.</text>
</comment>
<dbReference type="InterPro" id="IPR037171">
    <property type="entry name" value="NagB/RpiA_transferase-like"/>
</dbReference>
<proteinExistence type="inferred from homology"/>
<dbReference type="GO" id="GO:0017057">
    <property type="term" value="F:6-phosphogluconolactonase activity"/>
    <property type="evidence" value="ECO:0007669"/>
    <property type="project" value="UniProtKB-UniRule"/>
</dbReference>
<dbReference type="Gene3D" id="3.40.50.1360">
    <property type="match status" value="1"/>
</dbReference>
<dbReference type="EMBL" id="CP059833">
    <property type="protein sequence ID" value="QMV85363.1"/>
    <property type="molecule type" value="Genomic_DNA"/>
</dbReference>
<reference evidence="9 10" key="1">
    <citation type="submission" date="2020-07" db="EMBL/GenBank/DDBJ databases">
        <title>non toxigenic Corynebacterium sp. nov from a clinical source.</title>
        <authorList>
            <person name="Bernier A.-M."/>
            <person name="Bernard K."/>
        </authorList>
    </citation>
    <scope>NUCLEOTIDE SEQUENCE [LARGE SCALE GENOMIC DNA]</scope>
    <source>
        <strain evidence="10">NML 93-0612</strain>
    </source>
</reference>
<keyword evidence="7 9" id="KW-0378">Hydrolase</keyword>
<evidence type="ECO:0000259" key="8">
    <source>
        <dbReference type="Pfam" id="PF01182"/>
    </source>
</evidence>
<dbReference type="NCBIfam" id="TIGR01198">
    <property type="entry name" value="pgl"/>
    <property type="match status" value="1"/>
</dbReference>
<comment type="catalytic activity">
    <reaction evidence="1 7">
        <text>6-phospho-D-glucono-1,5-lactone + H2O = 6-phospho-D-gluconate + H(+)</text>
        <dbReference type="Rhea" id="RHEA:12556"/>
        <dbReference type="ChEBI" id="CHEBI:15377"/>
        <dbReference type="ChEBI" id="CHEBI:15378"/>
        <dbReference type="ChEBI" id="CHEBI:57955"/>
        <dbReference type="ChEBI" id="CHEBI:58759"/>
        <dbReference type="EC" id="3.1.1.31"/>
    </reaction>
</comment>
<evidence type="ECO:0000313" key="10">
    <source>
        <dbReference type="Proteomes" id="UP000515570"/>
    </source>
</evidence>
<evidence type="ECO:0000256" key="2">
    <source>
        <dbReference type="ARBA" id="ARBA00002681"/>
    </source>
</evidence>
<dbReference type="Proteomes" id="UP000515570">
    <property type="component" value="Chromosome"/>
</dbReference>
<name>A0A7G5FFH2_9CORY</name>
<gene>
    <name evidence="7 9" type="primary">pgl</name>
    <name evidence="9" type="ORF">HW450_00950</name>
</gene>
<dbReference type="Pfam" id="PF01182">
    <property type="entry name" value="Glucosamine_iso"/>
    <property type="match status" value="1"/>
</dbReference>
<accession>A0A7G5FFH2</accession>
<evidence type="ECO:0000313" key="9">
    <source>
        <dbReference type="EMBL" id="QMV85363.1"/>
    </source>
</evidence>
<dbReference type="PANTHER" id="PTHR11054:SF0">
    <property type="entry name" value="6-PHOSPHOGLUCONOLACTONASE"/>
    <property type="match status" value="1"/>
</dbReference>